<keyword evidence="1" id="KW-1185">Reference proteome</keyword>
<dbReference type="AlphaFoldDB" id="A0A183BND8"/>
<reference evidence="1" key="2">
    <citation type="submission" date="2014-05" db="EMBL/GenBank/DDBJ databases">
        <title>The genome and life-stage specific transcriptomes of Globodera pallida elucidate key aspects of plant parasitism by a cyst nematode.</title>
        <authorList>
            <person name="Cotton J.A."/>
            <person name="Lilley C.J."/>
            <person name="Jones L.M."/>
            <person name="Kikuchi T."/>
            <person name="Reid A.J."/>
            <person name="Thorpe P."/>
            <person name="Tsai I.J."/>
            <person name="Beasley H."/>
            <person name="Blok V."/>
            <person name="Cock P.J.A."/>
            <person name="Van den Akker S.E."/>
            <person name="Holroyd N."/>
            <person name="Hunt M."/>
            <person name="Mantelin S."/>
            <person name="Naghra H."/>
            <person name="Pain A."/>
            <person name="Palomares-Rius J.E."/>
            <person name="Zarowiecki M."/>
            <person name="Berriman M."/>
            <person name="Jones J.T."/>
            <person name="Urwin P.E."/>
        </authorList>
    </citation>
    <scope>NUCLEOTIDE SEQUENCE [LARGE SCALE GENOMIC DNA]</scope>
    <source>
        <strain evidence="1">Lindley</strain>
    </source>
</reference>
<sequence length="73" mass="7700">MKQFALFVRRFGQSTGAVLGGMGRTSFSRTATRASSTLMVRDALNQANGRGIGAGRPRVFAGRGGGHLFLLSI</sequence>
<evidence type="ECO:0000313" key="2">
    <source>
        <dbReference type="WBParaSite" id="GPLIN_000212400"/>
    </source>
</evidence>
<accession>A0A183BND8</accession>
<reference evidence="2" key="3">
    <citation type="submission" date="2016-06" db="UniProtKB">
        <authorList>
            <consortium name="WormBaseParasite"/>
        </authorList>
    </citation>
    <scope>IDENTIFICATION</scope>
</reference>
<dbReference type="WBParaSite" id="GPLIN_000212400">
    <property type="protein sequence ID" value="GPLIN_000212400"/>
    <property type="gene ID" value="GPLIN_000212400"/>
</dbReference>
<organism evidence="1 2">
    <name type="scientific">Globodera pallida</name>
    <name type="common">Potato cyst nematode worm</name>
    <name type="synonym">Heterodera pallida</name>
    <dbReference type="NCBI Taxonomy" id="36090"/>
    <lineage>
        <taxon>Eukaryota</taxon>
        <taxon>Metazoa</taxon>
        <taxon>Ecdysozoa</taxon>
        <taxon>Nematoda</taxon>
        <taxon>Chromadorea</taxon>
        <taxon>Rhabditida</taxon>
        <taxon>Tylenchina</taxon>
        <taxon>Tylenchomorpha</taxon>
        <taxon>Tylenchoidea</taxon>
        <taxon>Heteroderidae</taxon>
        <taxon>Heteroderinae</taxon>
        <taxon>Globodera</taxon>
    </lineage>
</organism>
<evidence type="ECO:0000313" key="1">
    <source>
        <dbReference type="Proteomes" id="UP000050741"/>
    </source>
</evidence>
<dbReference type="Proteomes" id="UP000050741">
    <property type="component" value="Unassembled WGS sequence"/>
</dbReference>
<name>A0A183BND8_GLOPA</name>
<proteinExistence type="predicted"/>
<protein>
    <submittedName>
        <fullName evidence="2">Transferred entry: 7.1.2.2</fullName>
    </submittedName>
</protein>
<reference evidence="1" key="1">
    <citation type="submission" date="2013-12" db="EMBL/GenBank/DDBJ databases">
        <authorList>
            <person name="Aslett M."/>
        </authorList>
    </citation>
    <scope>NUCLEOTIDE SEQUENCE [LARGE SCALE GENOMIC DNA]</scope>
    <source>
        <strain evidence="1">Lindley</strain>
    </source>
</reference>